<dbReference type="PANTHER" id="PTHR40124">
    <property type="match status" value="1"/>
</dbReference>
<dbReference type="Gene3D" id="2.60.120.200">
    <property type="match status" value="1"/>
</dbReference>
<dbReference type="EMBL" id="ML170238">
    <property type="protein sequence ID" value="TDL16632.1"/>
    <property type="molecule type" value="Genomic_DNA"/>
</dbReference>
<dbReference type="Pfam" id="PF21294">
    <property type="entry name" value="Polysacc_lyase_14"/>
    <property type="match status" value="1"/>
</dbReference>
<dbReference type="AlphaFoldDB" id="A0A4Y7PP57"/>
<evidence type="ECO:0000259" key="1">
    <source>
        <dbReference type="Pfam" id="PF21294"/>
    </source>
</evidence>
<protein>
    <recommendedName>
        <fullName evidence="1">Polysaccharide lyase 14 domain-containing protein</fullName>
    </recommendedName>
</protein>
<dbReference type="Proteomes" id="UP000294933">
    <property type="component" value="Unassembled WGS sequence"/>
</dbReference>
<dbReference type="InterPro" id="IPR048958">
    <property type="entry name" value="Polysacc_lyase_14"/>
</dbReference>
<gene>
    <name evidence="2" type="ORF">BD410DRAFT_731150</name>
</gene>
<evidence type="ECO:0000313" key="3">
    <source>
        <dbReference type="Proteomes" id="UP000294933"/>
    </source>
</evidence>
<proteinExistence type="predicted"/>
<dbReference type="OrthoDB" id="3337916at2759"/>
<name>A0A4Y7PP57_9AGAM</name>
<evidence type="ECO:0000313" key="2">
    <source>
        <dbReference type="EMBL" id="TDL16632.1"/>
    </source>
</evidence>
<dbReference type="STRING" id="50990.A0A4Y7PP57"/>
<dbReference type="PANTHER" id="PTHR40124:SF1">
    <property type="entry name" value="DISAGGREGATASE RELATED REPEAT PROTEIN"/>
    <property type="match status" value="1"/>
</dbReference>
<feature type="domain" description="Polysaccharide lyase 14" evidence="1">
    <location>
        <begin position="69"/>
        <end position="288"/>
    </location>
</feature>
<dbReference type="VEuPathDB" id="FungiDB:BD410DRAFT_731150"/>
<sequence>MSHPDLRDESKLQDWLFPPSLSYKDGWTTSNFVNLPQVAKVDLCDEALGVHNIFSKTTHDVVDAPCSSKSQPAWEACYPQGSINPQGDIAGGFGFYMTGPAQFKEALATAHEIIMGYSVLFQEGWEWAKGGKIPGAYGGIGDLAYGCTGGRDEDRWSCFNLRMMWRSEGKGELYAYVPLDDDNIKTLSKIPPYSHRNPDYGFSVGRGSFIFPSGRWTTITQRVRLNNVGRSDAEIEIRVNGEAVINASGLRLRSSSESIMQGIHFQTFFGGNKADWASPKDQKAWFAHVSGAVIV</sequence>
<reference evidence="2 3" key="1">
    <citation type="submission" date="2018-06" db="EMBL/GenBank/DDBJ databases">
        <title>A transcriptomic atlas of mushroom development highlights an independent origin of complex multicellularity.</title>
        <authorList>
            <consortium name="DOE Joint Genome Institute"/>
            <person name="Krizsan K."/>
            <person name="Almasi E."/>
            <person name="Merenyi Z."/>
            <person name="Sahu N."/>
            <person name="Viragh M."/>
            <person name="Koszo T."/>
            <person name="Mondo S."/>
            <person name="Kiss B."/>
            <person name="Balint B."/>
            <person name="Kues U."/>
            <person name="Barry K."/>
            <person name="Hegedus J.C."/>
            <person name="Henrissat B."/>
            <person name="Johnson J."/>
            <person name="Lipzen A."/>
            <person name="Ohm R."/>
            <person name="Nagy I."/>
            <person name="Pangilinan J."/>
            <person name="Yan J."/>
            <person name="Xiong Y."/>
            <person name="Grigoriev I.V."/>
            <person name="Hibbett D.S."/>
            <person name="Nagy L.G."/>
        </authorList>
    </citation>
    <scope>NUCLEOTIDE SEQUENCE [LARGE SCALE GENOMIC DNA]</scope>
    <source>
        <strain evidence="2 3">SZMC22713</strain>
    </source>
</reference>
<accession>A0A4Y7PP57</accession>
<keyword evidence="3" id="KW-1185">Reference proteome</keyword>
<organism evidence="2 3">
    <name type="scientific">Rickenella mellea</name>
    <dbReference type="NCBI Taxonomy" id="50990"/>
    <lineage>
        <taxon>Eukaryota</taxon>
        <taxon>Fungi</taxon>
        <taxon>Dikarya</taxon>
        <taxon>Basidiomycota</taxon>
        <taxon>Agaricomycotina</taxon>
        <taxon>Agaricomycetes</taxon>
        <taxon>Hymenochaetales</taxon>
        <taxon>Rickenellaceae</taxon>
        <taxon>Rickenella</taxon>
    </lineage>
</organism>